<keyword evidence="5" id="KW-1185">Reference proteome</keyword>
<dbReference type="InterPro" id="IPR050272">
    <property type="entry name" value="Isochorismatase-like_hydrls"/>
</dbReference>
<organism evidence="4 5">
    <name type="scientific">Paenibacillus rhizosphaerae</name>
    <dbReference type="NCBI Taxonomy" id="297318"/>
    <lineage>
        <taxon>Bacteria</taxon>
        <taxon>Bacillati</taxon>
        <taxon>Bacillota</taxon>
        <taxon>Bacilli</taxon>
        <taxon>Bacillales</taxon>
        <taxon>Paenibacillaceae</taxon>
        <taxon>Paenibacillus</taxon>
    </lineage>
</organism>
<dbReference type="EMBL" id="MRTP01000008">
    <property type="protein sequence ID" value="OMF51884.1"/>
    <property type="molecule type" value="Genomic_DNA"/>
</dbReference>
<dbReference type="Pfam" id="PF00857">
    <property type="entry name" value="Isochorismatase"/>
    <property type="match status" value="1"/>
</dbReference>
<dbReference type="Proteomes" id="UP000187172">
    <property type="component" value="Unassembled WGS sequence"/>
</dbReference>
<dbReference type="InterPro" id="IPR000868">
    <property type="entry name" value="Isochorismatase-like_dom"/>
</dbReference>
<accession>A0A1R1EJ80</accession>
<gene>
    <name evidence="4" type="ORF">BK138_23900</name>
</gene>
<evidence type="ECO:0000313" key="5">
    <source>
        <dbReference type="Proteomes" id="UP000187172"/>
    </source>
</evidence>
<sequence>MKLGLLVIDMQKHLLNGYVDQQTIDGACEYINYTAGLLRSKGHPVIHIKDVEGTEDVNDDGIGFIPGIQMEPGDTVVHKTFSNAFWQTELESILSEKGVDLLVVSGFAAEYCVLFTYNGALERGFKAAILQRGIVSTKQGAVQDIYRDRHLISYPVIEALVELG</sequence>
<reference evidence="4 5" key="1">
    <citation type="submission" date="2016-11" db="EMBL/GenBank/DDBJ databases">
        <title>Paenibacillus species isolates.</title>
        <authorList>
            <person name="Beno S.M."/>
        </authorList>
    </citation>
    <scope>NUCLEOTIDE SEQUENCE [LARGE SCALE GENOMIC DNA]</scope>
    <source>
        <strain evidence="4 5">FSL R5-0378</strain>
    </source>
</reference>
<dbReference type="RefSeq" id="WP_076173310.1">
    <property type="nucleotide sequence ID" value="NZ_MRTP01000008.1"/>
</dbReference>
<name>A0A1R1EJ80_9BACL</name>
<evidence type="ECO:0000259" key="3">
    <source>
        <dbReference type="Pfam" id="PF00857"/>
    </source>
</evidence>
<evidence type="ECO:0000313" key="4">
    <source>
        <dbReference type="EMBL" id="OMF51884.1"/>
    </source>
</evidence>
<comment type="similarity">
    <text evidence="1">Belongs to the isochorismatase family.</text>
</comment>
<keyword evidence="2" id="KW-0378">Hydrolase</keyword>
<dbReference type="AlphaFoldDB" id="A0A1R1EJ80"/>
<feature type="domain" description="Isochorismatase-like" evidence="3">
    <location>
        <begin position="5"/>
        <end position="139"/>
    </location>
</feature>
<evidence type="ECO:0000256" key="2">
    <source>
        <dbReference type="ARBA" id="ARBA00022801"/>
    </source>
</evidence>
<dbReference type="GO" id="GO:0016787">
    <property type="term" value="F:hydrolase activity"/>
    <property type="evidence" value="ECO:0007669"/>
    <property type="project" value="UniProtKB-KW"/>
</dbReference>
<dbReference type="PANTHER" id="PTHR43540">
    <property type="entry name" value="PEROXYUREIDOACRYLATE/UREIDOACRYLATE AMIDOHYDROLASE-RELATED"/>
    <property type="match status" value="1"/>
</dbReference>
<proteinExistence type="inferred from homology"/>
<dbReference type="Gene3D" id="3.40.50.850">
    <property type="entry name" value="Isochorismatase-like"/>
    <property type="match status" value="1"/>
</dbReference>
<evidence type="ECO:0000256" key="1">
    <source>
        <dbReference type="ARBA" id="ARBA00006336"/>
    </source>
</evidence>
<dbReference type="InterPro" id="IPR036380">
    <property type="entry name" value="Isochorismatase-like_sf"/>
</dbReference>
<dbReference type="STRING" id="297318.BK138_23900"/>
<protein>
    <submittedName>
        <fullName evidence="4">Isochorismatase</fullName>
    </submittedName>
</protein>
<comment type="caution">
    <text evidence="4">The sequence shown here is derived from an EMBL/GenBank/DDBJ whole genome shotgun (WGS) entry which is preliminary data.</text>
</comment>
<dbReference type="SUPFAM" id="SSF52499">
    <property type="entry name" value="Isochorismatase-like hydrolases"/>
    <property type="match status" value="1"/>
</dbReference>